<keyword evidence="1" id="KW-0175">Coiled coil</keyword>
<dbReference type="RefSeq" id="XP_056065128.1">
    <property type="nucleotide sequence ID" value="XM_056221141.1"/>
</dbReference>
<dbReference type="EMBL" id="JAPEUX010000010">
    <property type="protein sequence ID" value="KAJ4344676.1"/>
    <property type="molecule type" value="Genomic_DNA"/>
</dbReference>
<evidence type="ECO:0000256" key="2">
    <source>
        <dbReference type="SAM" id="MobiDB-lite"/>
    </source>
</evidence>
<evidence type="ECO:0000313" key="4">
    <source>
        <dbReference type="Proteomes" id="UP001140513"/>
    </source>
</evidence>
<feature type="coiled-coil region" evidence="1">
    <location>
        <begin position="76"/>
        <end position="110"/>
    </location>
</feature>
<protein>
    <submittedName>
        <fullName evidence="3">Uncharacterized protein</fullName>
    </submittedName>
</protein>
<name>A0A9W8X9J9_9PLEO</name>
<keyword evidence="4" id="KW-1185">Reference proteome</keyword>
<sequence length="445" mass="51200">MTQIVDLRSPEPQVLSNVEQYGHAAIPNQPASTGVRASHTGIKREANDDGGDGAPKRIKGPHTAASRPDPFVATINAAIEEYRDKDESEKRDLQEKITVLEAQLQKANGRKVGSESSGELFDDSPARLREACQSNTSPISVVEVDLLPVNDALWTKIRDKHEELCDKHAELLHKNKLLAEKDERLHKKNNELRLKIADIRTKDEQLRIYEDRFGTTLDDLSDRQDRKQSHGESENRVAEEKLKDLEIANAQLFKDKNKICRGWKLDLKTYGVLSEKNRKAAEKTRAKRHAEHAAQIRFLNKQNSNDQQTRDKRIQDLESEVTETKRKLRAEHAVQIKSLNDQHFNDRVMDQATYQKALKQDQKELKECHRNLKNQESSMNMWKGRTNDMYIAYREVYDKNERLVKKLEAVMTAGSFDSQMSAKNRKTLEKLKSCRLDELSAFHED</sequence>
<accession>A0A9W8X9J9</accession>
<evidence type="ECO:0000313" key="3">
    <source>
        <dbReference type="EMBL" id="KAJ4344676.1"/>
    </source>
</evidence>
<dbReference type="AlphaFoldDB" id="A0A9W8X9J9"/>
<evidence type="ECO:0000256" key="1">
    <source>
        <dbReference type="SAM" id="Coils"/>
    </source>
</evidence>
<feature type="region of interest" description="Disordered" evidence="2">
    <location>
        <begin position="43"/>
        <end position="71"/>
    </location>
</feature>
<organism evidence="3 4">
    <name type="scientific">Didymosphaeria variabile</name>
    <dbReference type="NCBI Taxonomy" id="1932322"/>
    <lineage>
        <taxon>Eukaryota</taxon>
        <taxon>Fungi</taxon>
        <taxon>Dikarya</taxon>
        <taxon>Ascomycota</taxon>
        <taxon>Pezizomycotina</taxon>
        <taxon>Dothideomycetes</taxon>
        <taxon>Pleosporomycetidae</taxon>
        <taxon>Pleosporales</taxon>
        <taxon>Massarineae</taxon>
        <taxon>Didymosphaeriaceae</taxon>
        <taxon>Didymosphaeria</taxon>
    </lineage>
</organism>
<feature type="coiled-coil region" evidence="1">
    <location>
        <begin position="314"/>
        <end position="378"/>
    </location>
</feature>
<comment type="caution">
    <text evidence="3">The sequence shown here is derived from an EMBL/GenBank/DDBJ whole genome shotgun (WGS) entry which is preliminary data.</text>
</comment>
<proteinExistence type="predicted"/>
<feature type="region of interest" description="Disordered" evidence="2">
    <location>
        <begin position="284"/>
        <end position="311"/>
    </location>
</feature>
<dbReference type="OrthoDB" id="10682272at2759"/>
<gene>
    <name evidence="3" type="ORF">N0V89_012420</name>
</gene>
<reference evidence="3" key="1">
    <citation type="submission" date="2022-10" db="EMBL/GenBank/DDBJ databases">
        <title>Tapping the CABI collections for fungal endophytes: first genome assemblies for Collariella, Neodidymelliopsis, Ascochyta clinopodiicola, Didymella pomorum, Didymosphaeria variabile, Neocosmospora piperis and Neocucurbitaria cava.</title>
        <authorList>
            <person name="Hill R."/>
        </authorList>
    </citation>
    <scope>NUCLEOTIDE SEQUENCE</scope>
    <source>
        <strain evidence="3">IMI 356815</strain>
    </source>
</reference>
<dbReference type="Proteomes" id="UP001140513">
    <property type="component" value="Unassembled WGS sequence"/>
</dbReference>
<dbReference type="GeneID" id="80915950"/>